<organism evidence="2 3">
    <name type="scientific">Kipferlia bialata</name>
    <dbReference type="NCBI Taxonomy" id="797122"/>
    <lineage>
        <taxon>Eukaryota</taxon>
        <taxon>Metamonada</taxon>
        <taxon>Carpediemonas-like organisms</taxon>
        <taxon>Kipferlia</taxon>
    </lineage>
</organism>
<dbReference type="AlphaFoldDB" id="A0A9K3D0Z5"/>
<proteinExistence type="predicted"/>
<dbReference type="PANTHER" id="PTHR38011">
    <property type="entry name" value="DIHYDROFOLATE REDUCTASE FAMILY PROTEIN (AFU_ORTHOLOGUE AFUA_8G06820)"/>
    <property type="match status" value="1"/>
</dbReference>
<feature type="domain" description="Bacterial bifunctional deaminase-reductase C-terminal" evidence="1">
    <location>
        <begin position="9"/>
        <end position="182"/>
    </location>
</feature>
<keyword evidence="3" id="KW-1185">Reference proteome</keyword>
<dbReference type="GO" id="GO:0008703">
    <property type="term" value="F:5-amino-6-(5-phosphoribosylamino)uracil reductase activity"/>
    <property type="evidence" value="ECO:0007669"/>
    <property type="project" value="InterPro"/>
</dbReference>
<dbReference type="InterPro" id="IPR024072">
    <property type="entry name" value="DHFR-like_dom_sf"/>
</dbReference>
<comment type="caution">
    <text evidence="2">The sequence shown here is derived from an EMBL/GenBank/DDBJ whole genome shotgun (WGS) entry which is preliminary data.</text>
</comment>
<evidence type="ECO:0000259" key="1">
    <source>
        <dbReference type="Pfam" id="PF01872"/>
    </source>
</evidence>
<reference evidence="2 3" key="1">
    <citation type="journal article" date="2018" name="PLoS ONE">
        <title>The draft genome of Kipferlia bialata reveals reductive genome evolution in fornicate parasites.</title>
        <authorList>
            <person name="Tanifuji G."/>
            <person name="Takabayashi S."/>
            <person name="Kume K."/>
            <person name="Takagi M."/>
            <person name="Nakayama T."/>
            <person name="Kamikawa R."/>
            <person name="Inagaki Y."/>
            <person name="Hashimoto T."/>
        </authorList>
    </citation>
    <scope>NUCLEOTIDE SEQUENCE [LARGE SCALE GENOMIC DNA]</scope>
    <source>
        <strain evidence="2">NY0173</strain>
    </source>
</reference>
<dbReference type="OrthoDB" id="3192019at2759"/>
<dbReference type="InterPro" id="IPR002734">
    <property type="entry name" value="RibDG_C"/>
</dbReference>
<dbReference type="InterPro" id="IPR050765">
    <property type="entry name" value="Riboflavin_Biosynth_HTPR"/>
</dbReference>
<evidence type="ECO:0000313" key="3">
    <source>
        <dbReference type="Proteomes" id="UP000265618"/>
    </source>
</evidence>
<dbReference type="Gene3D" id="3.40.430.10">
    <property type="entry name" value="Dihydrofolate Reductase, subunit A"/>
    <property type="match status" value="1"/>
</dbReference>
<dbReference type="Pfam" id="PF01872">
    <property type="entry name" value="RibD_C"/>
    <property type="match status" value="1"/>
</dbReference>
<dbReference type="EMBL" id="BDIP01002310">
    <property type="protein sequence ID" value="GIQ86091.1"/>
    <property type="molecule type" value="Genomic_DNA"/>
</dbReference>
<protein>
    <recommendedName>
        <fullName evidence="1">Bacterial bifunctional deaminase-reductase C-terminal domain-containing protein</fullName>
    </recommendedName>
</protein>
<evidence type="ECO:0000313" key="2">
    <source>
        <dbReference type="EMBL" id="GIQ86091.1"/>
    </source>
</evidence>
<sequence length="199" mass="21390">MPLKCSVYIATSLDGFIAREDGTLDWLDAAQATVTEGEDCGYAAFRKSVDVIVMGRNTYETVLGFAALTAESDSAEDTEKWFYKDTPMVVVTSKPDALCIPPCLSGCVSASSLPPSALHSKLEGEGYTHAYIDGGRTVQGFMRAGLVETLIITLIPIILGKGIPLLKDVPETGLTLVESKSYPFGFVQNTYTCKKKESA</sequence>
<accession>A0A9K3D0Z5</accession>
<name>A0A9K3D0Z5_9EUKA</name>
<dbReference type="Proteomes" id="UP000265618">
    <property type="component" value="Unassembled WGS sequence"/>
</dbReference>
<dbReference type="GO" id="GO:0009231">
    <property type="term" value="P:riboflavin biosynthetic process"/>
    <property type="evidence" value="ECO:0007669"/>
    <property type="project" value="InterPro"/>
</dbReference>
<gene>
    <name evidence="2" type="ORF">KIPB_007876</name>
</gene>
<dbReference type="PANTHER" id="PTHR38011:SF11">
    <property type="entry name" value="2,5-DIAMINO-6-RIBOSYLAMINO-4(3H)-PYRIMIDINONE 5'-PHOSPHATE REDUCTASE"/>
    <property type="match status" value="1"/>
</dbReference>
<dbReference type="SUPFAM" id="SSF53597">
    <property type="entry name" value="Dihydrofolate reductase-like"/>
    <property type="match status" value="1"/>
</dbReference>